<organism evidence="1 2">
    <name type="scientific">Zoogloea dura</name>
    <dbReference type="NCBI Taxonomy" id="2728840"/>
    <lineage>
        <taxon>Bacteria</taxon>
        <taxon>Pseudomonadati</taxon>
        <taxon>Pseudomonadota</taxon>
        <taxon>Betaproteobacteria</taxon>
        <taxon>Rhodocyclales</taxon>
        <taxon>Zoogloeaceae</taxon>
        <taxon>Zoogloea</taxon>
    </lineage>
</organism>
<dbReference type="EMBL" id="JABBGA010000001">
    <property type="protein sequence ID" value="NML24321.1"/>
    <property type="molecule type" value="Genomic_DNA"/>
</dbReference>
<accession>A0A848G3R3</accession>
<evidence type="ECO:0000313" key="1">
    <source>
        <dbReference type="EMBL" id="NML24321.1"/>
    </source>
</evidence>
<keyword evidence="2" id="KW-1185">Reference proteome</keyword>
<evidence type="ECO:0000313" key="2">
    <source>
        <dbReference type="Proteomes" id="UP000580043"/>
    </source>
</evidence>
<sequence>MSKIITPSVGRKVWFRLNGITELEKPRSGAEMVPARSFPQVIDMAKPLDATVVHVWNDRMVNLQILDHYGNPFIATSVTLLQEGDTPPQFGFYAEWMPYQLGQAKKEADEAVTA</sequence>
<dbReference type="RefSeq" id="WP_169143958.1">
    <property type="nucleotide sequence ID" value="NZ_JABBGA010000001.1"/>
</dbReference>
<proteinExistence type="predicted"/>
<gene>
    <name evidence="1" type="ORF">HHL15_01055</name>
</gene>
<comment type="caution">
    <text evidence="1">The sequence shown here is derived from an EMBL/GenBank/DDBJ whole genome shotgun (WGS) entry which is preliminary data.</text>
</comment>
<protein>
    <submittedName>
        <fullName evidence="1">Uncharacterized protein</fullName>
    </submittedName>
</protein>
<dbReference type="Proteomes" id="UP000580043">
    <property type="component" value="Unassembled WGS sequence"/>
</dbReference>
<dbReference type="AlphaFoldDB" id="A0A848G3R3"/>
<reference evidence="1 2" key="1">
    <citation type="submission" date="2020-04" db="EMBL/GenBank/DDBJ databases">
        <title>Zoogloea sp. G-4-1-14 isolated from soil.</title>
        <authorList>
            <person name="Dahal R.H."/>
        </authorList>
    </citation>
    <scope>NUCLEOTIDE SEQUENCE [LARGE SCALE GENOMIC DNA]</scope>
    <source>
        <strain evidence="1 2">G-4-1-14</strain>
    </source>
</reference>
<name>A0A848G3R3_9RHOO</name>